<dbReference type="STRING" id="155417.A0A4Q4T1G6"/>
<evidence type="ECO:0000256" key="10">
    <source>
        <dbReference type="SAM" id="Phobius"/>
    </source>
</evidence>
<dbReference type="GO" id="GO:0009272">
    <property type="term" value="P:fungal-type cell wall biogenesis"/>
    <property type="evidence" value="ECO:0007669"/>
    <property type="project" value="TreeGrafter"/>
</dbReference>
<keyword evidence="6" id="KW-0256">Endoplasmic reticulum</keyword>
<reference evidence="12 13" key="1">
    <citation type="submission" date="2018-06" db="EMBL/GenBank/DDBJ databases">
        <title>Complete Genomes of Monosporascus.</title>
        <authorList>
            <person name="Robinson A.J."/>
            <person name="Natvig D.O."/>
        </authorList>
    </citation>
    <scope>NUCLEOTIDE SEQUENCE [LARGE SCALE GENOMIC DNA]</scope>
    <source>
        <strain evidence="12 13">CBS 110550</strain>
    </source>
</reference>
<protein>
    <recommendedName>
        <fullName evidence="3">Protein BIG1</fullName>
    </recommendedName>
</protein>
<evidence type="ECO:0000256" key="5">
    <source>
        <dbReference type="ARBA" id="ARBA00022729"/>
    </source>
</evidence>
<dbReference type="OrthoDB" id="9985059at2759"/>
<dbReference type="GO" id="GO:0006078">
    <property type="term" value="P:(1-&gt;6)-beta-D-glucan biosynthetic process"/>
    <property type="evidence" value="ECO:0007669"/>
    <property type="project" value="TreeGrafter"/>
</dbReference>
<evidence type="ECO:0000313" key="13">
    <source>
        <dbReference type="Proteomes" id="UP000293360"/>
    </source>
</evidence>
<keyword evidence="7 10" id="KW-1133">Transmembrane helix</keyword>
<evidence type="ECO:0000256" key="9">
    <source>
        <dbReference type="ARBA" id="ARBA00023316"/>
    </source>
</evidence>
<feature type="domain" description="V-type proton ATPase subunit S1/VOA1 transmembrane" evidence="11">
    <location>
        <begin position="216"/>
        <end position="255"/>
    </location>
</feature>
<keyword evidence="8 10" id="KW-0472">Membrane</keyword>
<keyword evidence="9" id="KW-0961">Cell wall biogenesis/degradation</keyword>
<evidence type="ECO:0000256" key="8">
    <source>
        <dbReference type="ARBA" id="ARBA00023136"/>
    </source>
</evidence>
<keyword evidence="4 10" id="KW-0812">Transmembrane</keyword>
<keyword evidence="5" id="KW-0732">Signal</keyword>
<comment type="subcellular location">
    <subcellularLocation>
        <location evidence="1">Endoplasmic reticulum membrane</location>
        <topology evidence="1">Single-pass type I membrane protein</topology>
    </subcellularLocation>
</comment>
<evidence type="ECO:0000259" key="11">
    <source>
        <dbReference type="Pfam" id="PF20520"/>
    </source>
</evidence>
<organism evidence="12 13">
    <name type="scientific">Monosporascus ibericus</name>
    <dbReference type="NCBI Taxonomy" id="155417"/>
    <lineage>
        <taxon>Eukaryota</taxon>
        <taxon>Fungi</taxon>
        <taxon>Dikarya</taxon>
        <taxon>Ascomycota</taxon>
        <taxon>Pezizomycotina</taxon>
        <taxon>Sordariomycetes</taxon>
        <taxon>Xylariomycetidae</taxon>
        <taxon>Xylariales</taxon>
        <taxon>Xylariales incertae sedis</taxon>
        <taxon>Monosporascus</taxon>
    </lineage>
</organism>
<dbReference type="Pfam" id="PF20520">
    <property type="entry name" value="Ac45-VOA1_TM"/>
    <property type="match status" value="1"/>
</dbReference>
<proteinExistence type="inferred from homology"/>
<gene>
    <name evidence="12" type="ORF">DL764_008187</name>
</gene>
<evidence type="ECO:0000313" key="12">
    <source>
        <dbReference type="EMBL" id="RYO92065.1"/>
    </source>
</evidence>
<dbReference type="Proteomes" id="UP000293360">
    <property type="component" value="Unassembled WGS sequence"/>
</dbReference>
<name>A0A4Q4T1G6_9PEZI</name>
<dbReference type="GO" id="GO:0071555">
    <property type="term" value="P:cell wall organization"/>
    <property type="evidence" value="ECO:0007669"/>
    <property type="project" value="UniProtKB-KW"/>
</dbReference>
<feature type="transmembrane region" description="Helical" evidence="10">
    <location>
        <begin position="217"/>
        <end position="237"/>
    </location>
</feature>
<dbReference type="AlphaFoldDB" id="A0A4Q4T1G6"/>
<dbReference type="InterPro" id="IPR037654">
    <property type="entry name" value="Big1"/>
</dbReference>
<evidence type="ECO:0000256" key="3">
    <source>
        <dbReference type="ARBA" id="ARBA00022089"/>
    </source>
</evidence>
<dbReference type="InterPro" id="IPR046756">
    <property type="entry name" value="VAS1/VOA1_TM"/>
</dbReference>
<evidence type="ECO:0000256" key="7">
    <source>
        <dbReference type="ARBA" id="ARBA00022989"/>
    </source>
</evidence>
<sequence>MRLSTTGALAALCAPARAFSDSSPFILFSTAKLPEPASLEQLQSSFQVMESAKDLLKSCPTTRYLVVSQPNLNAAHLAAGEAVPNLYQSLENAESRLSIAEVVGHLDVKELSDYIRQSCDGKGASIDVLELEPIATTQSAKTLKENDDQLAMVLGQYQADGSYTVIYATGLPTEAPKTYTAEYQDSTHVELKRQLHHLGKRALNDTSNLPLFEKYQFFTPGIFMALFSLVVLLSILYSGISALSSLEVSYGAFDKEMGPAAQKKQQ</sequence>
<comment type="similarity">
    <text evidence="2">Belongs to the BIG1 family.</text>
</comment>
<dbReference type="PANTHER" id="PTHR28285">
    <property type="entry name" value="PROTEIN BIG1"/>
    <property type="match status" value="1"/>
</dbReference>
<dbReference type="EMBL" id="QJNU01000616">
    <property type="protein sequence ID" value="RYO92065.1"/>
    <property type="molecule type" value="Genomic_DNA"/>
</dbReference>
<evidence type="ECO:0000256" key="2">
    <source>
        <dbReference type="ARBA" id="ARBA00008203"/>
    </source>
</evidence>
<accession>A0A4Q4T1G6</accession>
<evidence type="ECO:0000256" key="1">
    <source>
        <dbReference type="ARBA" id="ARBA00004115"/>
    </source>
</evidence>
<comment type="caution">
    <text evidence="12">The sequence shown here is derived from an EMBL/GenBank/DDBJ whole genome shotgun (WGS) entry which is preliminary data.</text>
</comment>
<dbReference type="PANTHER" id="PTHR28285:SF1">
    <property type="entry name" value="PROTEIN BIG1"/>
    <property type="match status" value="1"/>
</dbReference>
<evidence type="ECO:0000256" key="4">
    <source>
        <dbReference type="ARBA" id="ARBA00022692"/>
    </source>
</evidence>
<evidence type="ECO:0000256" key="6">
    <source>
        <dbReference type="ARBA" id="ARBA00022824"/>
    </source>
</evidence>
<dbReference type="GO" id="GO:0005789">
    <property type="term" value="C:endoplasmic reticulum membrane"/>
    <property type="evidence" value="ECO:0007669"/>
    <property type="project" value="UniProtKB-SubCell"/>
</dbReference>
<keyword evidence="13" id="KW-1185">Reference proteome</keyword>